<accession>A0A6M1RJ39</accession>
<proteinExistence type="predicted"/>
<reference evidence="1 2" key="1">
    <citation type="submission" date="2020-02" db="EMBL/GenBank/DDBJ databases">
        <title>Draft genome sequence of Limisphaera ngatamarikiensis NGM72.4T, a thermophilic Verrucomicrobia grouped in subdivision 3.</title>
        <authorList>
            <person name="Carere C.R."/>
            <person name="Steen J."/>
            <person name="Hugenholtz P."/>
            <person name="Stott M.B."/>
        </authorList>
    </citation>
    <scope>NUCLEOTIDE SEQUENCE [LARGE SCALE GENOMIC DNA]</scope>
    <source>
        <strain evidence="1 2">NGM72.4</strain>
    </source>
</reference>
<dbReference type="EMBL" id="JAAKYA010000079">
    <property type="protein sequence ID" value="NGO40088.1"/>
    <property type="molecule type" value="Genomic_DNA"/>
</dbReference>
<comment type="caution">
    <text evidence="1">The sequence shown here is derived from an EMBL/GenBank/DDBJ whole genome shotgun (WGS) entry which is preliminary data.</text>
</comment>
<gene>
    <name evidence="1" type="ORF">G4L39_11895</name>
</gene>
<dbReference type="RefSeq" id="WP_165108401.1">
    <property type="nucleotide sequence ID" value="NZ_JAAKYA010000079.1"/>
</dbReference>
<evidence type="ECO:0008006" key="3">
    <source>
        <dbReference type="Google" id="ProtNLM"/>
    </source>
</evidence>
<evidence type="ECO:0000313" key="1">
    <source>
        <dbReference type="EMBL" id="NGO40088.1"/>
    </source>
</evidence>
<dbReference type="AlphaFoldDB" id="A0A6M1RJ39"/>
<organism evidence="1 2">
    <name type="scientific">Limisphaera ngatamarikiensis</name>
    <dbReference type="NCBI Taxonomy" id="1324935"/>
    <lineage>
        <taxon>Bacteria</taxon>
        <taxon>Pseudomonadati</taxon>
        <taxon>Verrucomicrobiota</taxon>
        <taxon>Verrucomicrobiia</taxon>
        <taxon>Limisphaerales</taxon>
        <taxon>Limisphaeraceae</taxon>
        <taxon>Limisphaera</taxon>
    </lineage>
</organism>
<feature type="non-terminal residue" evidence="1">
    <location>
        <position position="257"/>
    </location>
</feature>
<name>A0A6M1RJ39_9BACT</name>
<evidence type="ECO:0000313" key="2">
    <source>
        <dbReference type="Proteomes" id="UP000477311"/>
    </source>
</evidence>
<protein>
    <recommendedName>
        <fullName evidence="3">Transposase</fullName>
    </recommendedName>
</protein>
<keyword evidence="2" id="KW-1185">Reference proteome</keyword>
<dbReference type="Proteomes" id="UP000477311">
    <property type="component" value="Unassembled WGS sequence"/>
</dbReference>
<sequence length="257" mass="28958">MAQLIYCFCSGGASLADAERLNHKPLVRQLARVKKFADQTQLGQWLRQQSDTSIAALWNLNAQFVQWVIDRADPARWTYAGRAEAFFDETQIEVFGPSFEGAKINYEGQLALSWQTFWFGPFLVGGELGSPGEVSSALPAMLQTLRPLWRDRACDFLADSGSSSAEHLQAIEQAGFTHWSVSYNKWTAGPERTAAALPQSAWSPATQRRWRDGVEVTEQYAGIRHTVAGIDFTFPLAVARWKKDDEMFWRYAFVAHD</sequence>